<dbReference type="GeneID" id="116413607"/>
<dbReference type="InterPro" id="IPR031311">
    <property type="entry name" value="CHIT_BIND_RR_consensus"/>
</dbReference>
<dbReference type="KEGG" id="gmw:116413607"/>
<keyword evidence="1 3" id="KW-0193">Cuticle</keyword>
<evidence type="ECO:0000313" key="5">
    <source>
        <dbReference type="Proteomes" id="UP001652740"/>
    </source>
</evidence>
<evidence type="ECO:0000256" key="1">
    <source>
        <dbReference type="ARBA" id="ARBA00022460"/>
    </source>
</evidence>
<dbReference type="Proteomes" id="UP001652740">
    <property type="component" value="Unplaced"/>
</dbReference>
<evidence type="ECO:0000256" key="3">
    <source>
        <dbReference type="PROSITE-ProRule" id="PRU00497"/>
    </source>
</evidence>
<proteinExistence type="predicted"/>
<organism evidence="5 6">
    <name type="scientific">Galleria mellonella</name>
    <name type="common">Greater wax moth</name>
    <dbReference type="NCBI Taxonomy" id="7137"/>
    <lineage>
        <taxon>Eukaryota</taxon>
        <taxon>Metazoa</taxon>
        <taxon>Ecdysozoa</taxon>
        <taxon>Arthropoda</taxon>
        <taxon>Hexapoda</taxon>
        <taxon>Insecta</taxon>
        <taxon>Pterygota</taxon>
        <taxon>Neoptera</taxon>
        <taxon>Endopterygota</taxon>
        <taxon>Lepidoptera</taxon>
        <taxon>Glossata</taxon>
        <taxon>Ditrysia</taxon>
        <taxon>Pyraloidea</taxon>
        <taxon>Pyralidae</taxon>
        <taxon>Galleriinae</taxon>
        <taxon>Galleria</taxon>
    </lineage>
</organism>
<sequence>MKLFLVLVFVAVGAAAPQNPQDVQILRYDIDNTGLEAYSYAVELSDGTKQEEQGQLKNQGTENESISVQGQYSWVGPDGVVYTVSYIADENGFQPRIEQGPGGSIPSGVIASFLG</sequence>
<dbReference type="PROSITE" id="PS51155">
    <property type="entry name" value="CHIT_BIND_RR_2"/>
    <property type="match status" value="1"/>
</dbReference>
<dbReference type="PROSITE" id="PS00233">
    <property type="entry name" value="CHIT_BIND_RR_1"/>
    <property type="match status" value="1"/>
</dbReference>
<gene>
    <name evidence="6" type="primary">LOC116413607</name>
</gene>
<dbReference type="GO" id="GO:0062129">
    <property type="term" value="C:chitin-based extracellular matrix"/>
    <property type="evidence" value="ECO:0007669"/>
    <property type="project" value="TreeGrafter"/>
</dbReference>
<dbReference type="PRINTS" id="PR00947">
    <property type="entry name" value="CUTICLE"/>
</dbReference>
<dbReference type="RefSeq" id="XP_031769556.2">
    <property type="nucleotide sequence ID" value="XM_031913696.2"/>
</dbReference>
<protein>
    <submittedName>
        <fullName evidence="6">Endocuticle structural protein SgAbd-6-like</fullName>
    </submittedName>
</protein>
<dbReference type="InterPro" id="IPR050468">
    <property type="entry name" value="Cuticle_Struct_Prot"/>
</dbReference>
<dbReference type="InParanoid" id="A0A6J3CAX7"/>
<dbReference type="InterPro" id="IPR000618">
    <property type="entry name" value="Insect_cuticle"/>
</dbReference>
<feature type="signal peptide" evidence="4">
    <location>
        <begin position="1"/>
        <end position="15"/>
    </location>
</feature>
<dbReference type="FunCoup" id="A0A6J3CAX7">
    <property type="interactions" value="39"/>
</dbReference>
<accession>A0A6J3CAX7</accession>
<dbReference type="PANTHER" id="PTHR10380">
    <property type="entry name" value="CUTICLE PROTEIN"/>
    <property type="match status" value="1"/>
</dbReference>
<dbReference type="GO" id="GO:0008010">
    <property type="term" value="F:structural constituent of chitin-based larval cuticle"/>
    <property type="evidence" value="ECO:0007669"/>
    <property type="project" value="TreeGrafter"/>
</dbReference>
<dbReference type="AlphaFoldDB" id="A0A6J3CAX7"/>
<feature type="chain" id="PRO_5046176120" evidence="4">
    <location>
        <begin position="16"/>
        <end position="115"/>
    </location>
</feature>
<evidence type="ECO:0000256" key="2">
    <source>
        <dbReference type="ARBA" id="ARBA00022729"/>
    </source>
</evidence>
<keyword evidence="2 4" id="KW-0732">Signal</keyword>
<keyword evidence="5" id="KW-1185">Reference proteome</keyword>
<dbReference type="Pfam" id="PF00379">
    <property type="entry name" value="Chitin_bind_4"/>
    <property type="match status" value="1"/>
</dbReference>
<evidence type="ECO:0000313" key="6">
    <source>
        <dbReference type="RefSeq" id="XP_031769556.2"/>
    </source>
</evidence>
<reference evidence="6" key="1">
    <citation type="submission" date="2025-08" db="UniProtKB">
        <authorList>
            <consortium name="RefSeq"/>
        </authorList>
    </citation>
    <scope>IDENTIFICATION</scope>
    <source>
        <tissue evidence="6">Whole larvae</tissue>
    </source>
</reference>
<dbReference type="PANTHER" id="PTHR10380:SF218">
    <property type="entry name" value="ADULT CUTICLE PROTEIN 65AA-RELATED"/>
    <property type="match status" value="1"/>
</dbReference>
<name>A0A6J3CAX7_GALME</name>
<evidence type="ECO:0000256" key="4">
    <source>
        <dbReference type="SAM" id="SignalP"/>
    </source>
</evidence>